<name>A0A1A8X0B1_PLAOA</name>
<dbReference type="EMBL" id="FLQU01000673">
    <property type="protein sequence ID" value="SBS89004.1"/>
    <property type="molecule type" value="Genomic_DNA"/>
</dbReference>
<proteinExistence type="predicted"/>
<evidence type="ECO:0000313" key="4">
    <source>
        <dbReference type="Proteomes" id="UP000078560"/>
    </source>
</evidence>
<sequence>MYEVVLVMRVEMQKDVTLRYAWDACIKLVSAKKIGKVENGGNSGKRCNVYISLFMCRVFNSFEYVQKK</sequence>
<reference evidence="2" key="2">
    <citation type="submission" date="2016-05" db="EMBL/GenBank/DDBJ databases">
        <authorList>
            <person name="Lavstsen T."/>
            <person name="Jespersen J.S."/>
        </authorList>
    </citation>
    <scope>NUCLEOTIDE SEQUENCE [LARGE SCALE GENOMIC DNA]</scope>
</reference>
<dbReference type="Proteomes" id="UP000078546">
    <property type="component" value="Unassembled WGS sequence"/>
</dbReference>
<evidence type="ECO:0000313" key="2">
    <source>
        <dbReference type="EMBL" id="SBS98679.1"/>
    </source>
</evidence>
<organism evidence="2 3">
    <name type="scientific">Plasmodium ovale curtisi</name>
    <dbReference type="NCBI Taxonomy" id="864141"/>
    <lineage>
        <taxon>Eukaryota</taxon>
        <taxon>Sar</taxon>
        <taxon>Alveolata</taxon>
        <taxon>Apicomplexa</taxon>
        <taxon>Aconoidasida</taxon>
        <taxon>Haemosporida</taxon>
        <taxon>Plasmodiidae</taxon>
        <taxon>Plasmodium</taxon>
        <taxon>Plasmodium (Plasmodium)</taxon>
    </lineage>
</organism>
<evidence type="ECO:0000313" key="3">
    <source>
        <dbReference type="Proteomes" id="UP000078546"/>
    </source>
</evidence>
<protein>
    <submittedName>
        <fullName evidence="2">Uncharacterized protein</fullName>
    </submittedName>
</protein>
<reference evidence="3 4" key="1">
    <citation type="submission" date="2016-05" db="EMBL/GenBank/DDBJ databases">
        <authorList>
            <person name="Naeem Raeece"/>
        </authorList>
    </citation>
    <scope>NUCLEOTIDE SEQUENCE [LARGE SCALE GENOMIC DNA]</scope>
</reference>
<dbReference type="Proteomes" id="UP000078560">
    <property type="component" value="Unassembled WGS sequence"/>
</dbReference>
<dbReference type="AlphaFoldDB" id="A0A1A8X0B1"/>
<dbReference type="EMBL" id="FLQV01000878">
    <property type="protein sequence ID" value="SBS98679.1"/>
    <property type="molecule type" value="Genomic_DNA"/>
</dbReference>
<accession>A0A1A8X0B1</accession>
<gene>
    <name evidence="2" type="ORF">POVCU1_047950</name>
    <name evidence="1" type="ORF">POVCU2_0051700</name>
</gene>
<evidence type="ECO:0000313" key="1">
    <source>
        <dbReference type="EMBL" id="SBS89004.1"/>
    </source>
</evidence>